<sequence length="81" mass="8896">MPAPQEDSHHSHQQPLEIPCTDIRGHQATLRLWPGAGGSLVLLAPPQGLVRLDKDGLMQLLARSVDLLDNSGTRQSVERLR</sequence>
<reference evidence="1 2" key="1">
    <citation type="submission" date="2016-11" db="EMBL/GenBank/DDBJ databases">
        <authorList>
            <person name="Jaros S."/>
            <person name="Januszkiewicz K."/>
            <person name="Wedrychowicz H."/>
        </authorList>
    </citation>
    <scope>NUCLEOTIDE SEQUENCE [LARGE SCALE GENOMIC DNA]</scope>
    <source>
        <strain evidence="1 2">DSM 44523</strain>
    </source>
</reference>
<dbReference type="EMBL" id="FQVN01000004">
    <property type="protein sequence ID" value="SHF63958.1"/>
    <property type="molecule type" value="Genomic_DNA"/>
</dbReference>
<evidence type="ECO:0000313" key="2">
    <source>
        <dbReference type="Proteomes" id="UP000184501"/>
    </source>
</evidence>
<protein>
    <submittedName>
        <fullName evidence="1">Uncharacterized protein</fullName>
    </submittedName>
</protein>
<proteinExistence type="predicted"/>
<name>A0A1M5DAD9_STRHI</name>
<evidence type="ECO:0000313" key="1">
    <source>
        <dbReference type="EMBL" id="SHF63958.1"/>
    </source>
</evidence>
<accession>A0A1M5DAD9</accession>
<organism evidence="1 2">
    <name type="scientific">Streptoalloteichus hindustanus</name>
    <dbReference type="NCBI Taxonomy" id="2017"/>
    <lineage>
        <taxon>Bacteria</taxon>
        <taxon>Bacillati</taxon>
        <taxon>Actinomycetota</taxon>
        <taxon>Actinomycetes</taxon>
        <taxon>Pseudonocardiales</taxon>
        <taxon>Pseudonocardiaceae</taxon>
        <taxon>Streptoalloteichus</taxon>
    </lineage>
</organism>
<dbReference type="STRING" id="2017.SAMN05444320_104368"/>
<dbReference type="AlphaFoldDB" id="A0A1M5DAD9"/>
<gene>
    <name evidence="1" type="ORF">SAMN05444320_104368</name>
</gene>
<keyword evidence="2" id="KW-1185">Reference proteome</keyword>
<dbReference type="Proteomes" id="UP000184501">
    <property type="component" value="Unassembled WGS sequence"/>
</dbReference>